<dbReference type="AlphaFoldDB" id="A0A5B2XPW6"/>
<evidence type="ECO:0000256" key="1">
    <source>
        <dbReference type="ARBA" id="ARBA00023125"/>
    </source>
</evidence>
<dbReference type="Proteomes" id="UP000323454">
    <property type="component" value="Unassembled WGS sequence"/>
</dbReference>
<dbReference type="GO" id="GO:0003677">
    <property type="term" value="F:DNA binding"/>
    <property type="evidence" value="ECO:0007669"/>
    <property type="project" value="UniProtKB-KW"/>
</dbReference>
<dbReference type="InterPro" id="IPR000551">
    <property type="entry name" value="MerR-type_HTH_dom"/>
</dbReference>
<dbReference type="PRINTS" id="PR00040">
    <property type="entry name" value="HTHMERR"/>
</dbReference>
<dbReference type="GO" id="GO:0003700">
    <property type="term" value="F:DNA-binding transcription factor activity"/>
    <property type="evidence" value="ECO:0007669"/>
    <property type="project" value="InterPro"/>
</dbReference>
<proteinExistence type="predicted"/>
<feature type="domain" description="HTH merR-type" evidence="2">
    <location>
        <begin position="8"/>
        <end position="76"/>
    </location>
</feature>
<dbReference type="PANTHER" id="PTHR30204:SF93">
    <property type="entry name" value="HTH MERR-TYPE DOMAIN-CONTAINING PROTEIN"/>
    <property type="match status" value="1"/>
</dbReference>
<sequence>MVAAVEEPLTVDELAARTGTTVRTVRFYTSRGLLPPPRLRGRVGLYGPEHVGRLELIRHLQGLGFTLAAIEAQLARIPADTTAAELALRSALFAPWLPDRPERLDRAELDRRAGRRLDEAEVALLGELGVLADVGPEQVELASAAMLSVGLRMLALPLRRESLLRARDIVARHTSVLAEELRELFDQEVLRPYRERDRSTEQVRDVLERLRPLTIQALVTAFQQAMDRSIRDSLPTD</sequence>
<protein>
    <submittedName>
        <fullName evidence="3">MerR family transcriptional regulator</fullName>
    </submittedName>
</protein>
<dbReference type="InterPro" id="IPR047057">
    <property type="entry name" value="MerR_fam"/>
</dbReference>
<comment type="caution">
    <text evidence="3">The sequence shown here is derived from an EMBL/GenBank/DDBJ whole genome shotgun (WGS) entry which is preliminary data.</text>
</comment>
<dbReference type="PANTHER" id="PTHR30204">
    <property type="entry name" value="REDOX-CYCLING DRUG-SENSING TRANSCRIPTIONAL ACTIVATOR SOXR"/>
    <property type="match status" value="1"/>
</dbReference>
<accession>A0A5B2XPW6</accession>
<keyword evidence="4" id="KW-1185">Reference proteome</keyword>
<dbReference type="InterPro" id="IPR009061">
    <property type="entry name" value="DNA-bd_dom_put_sf"/>
</dbReference>
<dbReference type="PROSITE" id="PS50937">
    <property type="entry name" value="HTH_MERR_2"/>
    <property type="match status" value="1"/>
</dbReference>
<gene>
    <name evidence="3" type="ORF">F0L68_07570</name>
</gene>
<dbReference type="SMART" id="SM00422">
    <property type="entry name" value="HTH_MERR"/>
    <property type="match status" value="1"/>
</dbReference>
<dbReference type="SUPFAM" id="SSF46955">
    <property type="entry name" value="Putative DNA-binding domain"/>
    <property type="match status" value="1"/>
</dbReference>
<dbReference type="EMBL" id="VUOB01000010">
    <property type="protein sequence ID" value="KAA2264912.1"/>
    <property type="molecule type" value="Genomic_DNA"/>
</dbReference>
<evidence type="ECO:0000259" key="2">
    <source>
        <dbReference type="PROSITE" id="PS50937"/>
    </source>
</evidence>
<keyword evidence="1" id="KW-0238">DNA-binding</keyword>
<reference evidence="3 4" key="1">
    <citation type="submission" date="2019-09" db="EMBL/GenBank/DDBJ databases">
        <title>Goodfellowia gen. nov., a new genus of the Pseudonocardineae related to Actinoalloteichus, containing Goodfellowia coeruleoviolacea gen. nov., comb. nov. gen. nov., comb. nov.</title>
        <authorList>
            <person name="Labeda D."/>
        </authorList>
    </citation>
    <scope>NUCLEOTIDE SEQUENCE [LARGE SCALE GENOMIC DNA]</scope>
    <source>
        <strain evidence="3 4">AN110305</strain>
    </source>
</reference>
<evidence type="ECO:0000313" key="3">
    <source>
        <dbReference type="EMBL" id="KAA2264912.1"/>
    </source>
</evidence>
<dbReference type="Pfam" id="PF13411">
    <property type="entry name" value="MerR_1"/>
    <property type="match status" value="1"/>
</dbReference>
<dbReference type="OrthoDB" id="6716891at2"/>
<reference evidence="3 4" key="2">
    <citation type="submission" date="2019-09" db="EMBL/GenBank/DDBJ databases">
        <authorList>
            <person name="Jin C."/>
        </authorList>
    </citation>
    <scope>NUCLEOTIDE SEQUENCE [LARGE SCALE GENOMIC DNA]</scope>
    <source>
        <strain evidence="3 4">AN110305</strain>
    </source>
</reference>
<dbReference type="Gene3D" id="1.10.1660.10">
    <property type="match status" value="1"/>
</dbReference>
<evidence type="ECO:0000313" key="4">
    <source>
        <dbReference type="Proteomes" id="UP000323454"/>
    </source>
</evidence>
<organism evidence="3 4">
    <name type="scientific">Solihabitans fulvus</name>
    <dbReference type="NCBI Taxonomy" id="1892852"/>
    <lineage>
        <taxon>Bacteria</taxon>
        <taxon>Bacillati</taxon>
        <taxon>Actinomycetota</taxon>
        <taxon>Actinomycetes</taxon>
        <taxon>Pseudonocardiales</taxon>
        <taxon>Pseudonocardiaceae</taxon>
        <taxon>Solihabitans</taxon>
    </lineage>
</organism>
<dbReference type="RefSeq" id="WP_149848708.1">
    <property type="nucleotide sequence ID" value="NZ_VUOB01000010.1"/>
</dbReference>
<name>A0A5B2XPW6_9PSEU</name>